<protein>
    <submittedName>
        <fullName evidence="4">Uncharacterized protein</fullName>
    </submittedName>
</protein>
<accession>A0A9P5PPV8</accession>
<keyword evidence="5" id="KW-1185">Reference proteome</keyword>
<dbReference type="AlphaFoldDB" id="A0A9P5PPV8"/>
<feature type="transmembrane region" description="Helical" evidence="2">
    <location>
        <begin position="210"/>
        <end position="232"/>
    </location>
</feature>
<feature type="signal peptide" evidence="3">
    <location>
        <begin position="1"/>
        <end position="23"/>
    </location>
</feature>
<dbReference type="CDD" id="cd12087">
    <property type="entry name" value="TM_EGFR-like"/>
    <property type="match status" value="1"/>
</dbReference>
<evidence type="ECO:0000256" key="2">
    <source>
        <dbReference type="SAM" id="Phobius"/>
    </source>
</evidence>
<evidence type="ECO:0000313" key="4">
    <source>
        <dbReference type="EMBL" id="KAF9067057.1"/>
    </source>
</evidence>
<keyword evidence="2" id="KW-0812">Transmembrane</keyword>
<dbReference type="Proteomes" id="UP000772434">
    <property type="component" value="Unassembled WGS sequence"/>
</dbReference>
<keyword evidence="2" id="KW-0472">Membrane</keyword>
<dbReference type="EMBL" id="JADNRY010000078">
    <property type="protein sequence ID" value="KAF9067057.1"/>
    <property type="molecule type" value="Genomic_DNA"/>
</dbReference>
<evidence type="ECO:0000256" key="3">
    <source>
        <dbReference type="SAM" id="SignalP"/>
    </source>
</evidence>
<feature type="compositionally biased region" description="Low complexity" evidence="1">
    <location>
        <begin position="175"/>
        <end position="205"/>
    </location>
</feature>
<evidence type="ECO:0000256" key="1">
    <source>
        <dbReference type="SAM" id="MobiDB-lite"/>
    </source>
</evidence>
<proteinExistence type="predicted"/>
<organism evidence="4 5">
    <name type="scientific">Rhodocollybia butyracea</name>
    <dbReference type="NCBI Taxonomy" id="206335"/>
    <lineage>
        <taxon>Eukaryota</taxon>
        <taxon>Fungi</taxon>
        <taxon>Dikarya</taxon>
        <taxon>Basidiomycota</taxon>
        <taxon>Agaricomycotina</taxon>
        <taxon>Agaricomycetes</taxon>
        <taxon>Agaricomycetidae</taxon>
        <taxon>Agaricales</taxon>
        <taxon>Marasmiineae</taxon>
        <taxon>Omphalotaceae</taxon>
        <taxon>Rhodocollybia</taxon>
    </lineage>
</organism>
<reference evidence="4" key="1">
    <citation type="submission" date="2020-11" db="EMBL/GenBank/DDBJ databases">
        <authorList>
            <consortium name="DOE Joint Genome Institute"/>
            <person name="Ahrendt S."/>
            <person name="Riley R."/>
            <person name="Andreopoulos W."/>
            <person name="Labutti K."/>
            <person name="Pangilinan J."/>
            <person name="Ruiz-Duenas F.J."/>
            <person name="Barrasa J.M."/>
            <person name="Sanchez-Garcia M."/>
            <person name="Camarero S."/>
            <person name="Miyauchi S."/>
            <person name="Serrano A."/>
            <person name="Linde D."/>
            <person name="Babiker R."/>
            <person name="Drula E."/>
            <person name="Ayuso-Fernandez I."/>
            <person name="Pacheco R."/>
            <person name="Padilla G."/>
            <person name="Ferreira P."/>
            <person name="Barriuso J."/>
            <person name="Kellner H."/>
            <person name="Castanera R."/>
            <person name="Alfaro M."/>
            <person name="Ramirez L."/>
            <person name="Pisabarro A.G."/>
            <person name="Kuo A."/>
            <person name="Tritt A."/>
            <person name="Lipzen A."/>
            <person name="He G."/>
            <person name="Yan M."/>
            <person name="Ng V."/>
            <person name="Cullen D."/>
            <person name="Martin F."/>
            <person name="Rosso M.-N."/>
            <person name="Henrissat B."/>
            <person name="Hibbett D."/>
            <person name="Martinez A.T."/>
            <person name="Grigoriev I.V."/>
        </authorList>
    </citation>
    <scope>NUCLEOTIDE SEQUENCE</scope>
    <source>
        <strain evidence="4">AH 40177</strain>
    </source>
</reference>
<dbReference type="OrthoDB" id="2526171at2759"/>
<sequence>MSLLSFVFVLASSSLWSPVRVGASLNPTVPKCNETYDDLADWSLNTLEQSPCQVAGFLGASCSSDGGYTIPPINGGLAYDVDVLLPENDLMAPNNCTCTSVFYTLISVCAICQGASYLLWSDWAANCTHSFLNYPLPVPPETAIPHWAFQDYSSQGTNAMFNMTLAQAQGDGPESSASPSSTTTSVTPTTSGASSKSESSSSGSKIKPGAISGIVAGSLALLLMVGIGFRWLRRRRLAEQYQVVLNPEWSLYAASPFPLPVTDAAAKHQVASTKQAELQQEREELAQSIYDLQTSRLAMQMEQPSGNGSTGVAGELLQARMLEMEARMERLTSELSRHIEPPAYENGMTV</sequence>
<keyword evidence="3" id="KW-0732">Signal</keyword>
<name>A0A9P5PPV8_9AGAR</name>
<feature type="region of interest" description="Disordered" evidence="1">
    <location>
        <begin position="169"/>
        <end position="205"/>
    </location>
</feature>
<gene>
    <name evidence="4" type="ORF">BDP27DRAFT_1449293</name>
</gene>
<evidence type="ECO:0000313" key="5">
    <source>
        <dbReference type="Proteomes" id="UP000772434"/>
    </source>
</evidence>
<comment type="caution">
    <text evidence="4">The sequence shown here is derived from an EMBL/GenBank/DDBJ whole genome shotgun (WGS) entry which is preliminary data.</text>
</comment>
<feature type="chain" id="PRO_5040428463" evidence="3">
    <location>
        <begin position="24"/>
        <end position="350"/>
    </location>
</feature>
<keyword evidence="2" id="KW-1133">Transmembrane helix</keyword>